<organism evidence="1 2">
    <name type="scientific">Gossypium arboreum</name>
    <name type="common">Tree cotton</name>
    <name type="synonym">Gossypium nanking</name>
    <dbReference type="NCBI Taxonomy" id="29729"/>
    <lineage>
        <taxon>Eukaryota</taxon>
        <taxon>Viridiplantae</taxon>
        <taxon>Streptophyta</taxon>
        <taxon>Embryophyta</taxon>
        <taxon>Tracheophyta</taxon>
        <taxon>Spermatophyta</taxon>
        <taxon>Magnoliopsida</taxon>
        <taxon>eudicotyledons</taxon>
        <taxon>Gunneridae</taxon>
        <taxon>Pentapetalae</taxon>
        <taxon>rosids</taxon>
        <taxon>malvids</taxon>
        <taxon>Malvales</taxon>
        <taxon>Malvaceae</taxon>
        <taxon>Malvoideae</taxon>
        <taxon>Gossypium</taxon>
    </lineage>
</organism>
<accession>A0ABR0PNP9</accession>
<gene>
    <name evidence="1" type="ORF">PVK06_020676</name>
</gene>
<sequence>MDGPSIPIKQEEELFIPKSKKKWNEECRRSIQLNAKTMHTLFCALGLKEYNRVSSYSNAKQIWDKLEVTHQGISQVKKSKVGILTLTYETFKMKPKEYIKAMYNQFTIITNGLNSCGKTYLNEEVVKKMLKSLSKSWEAKVTTIEEAKNLETLTLDELIGYFLIR</sequence>
<comment type="caution">
    <text evidence="1">The sequence shown here is derived from an EMBL/GenBank/DDBJ whole genome shotgun (WGS) entry which is preliminary data.</text>
</comment>
<evidence type="ECO:0000313" key="2">
    <source>
        <dbReference type="Proteomes" id="UP001358586"/>
    </source>
</evidence>
<reference evidence="1 2" key="1">
    <citation type="submission" date="2023-03" db="EMBL/GenBank/DDBJ databases">
        <title>WGS of Gossypium arboreum.</title>
        <authorList>
            <person name="Yu D."/>
        </authorList>
    </citation>
    <scope>NUCLEOTIDE SEQUENCE [LARGE SCALE GENOMIC DNA]</scope>
    <source>
        <tissue evidence="1">Leaf</tissue>
    </source>
</reference>
<evidence type="ECO:0008006" key="3">
    <source>
        <dbReference type="Google" id="ProtNLM"/>
    </source>
</evidence>
<keyword evidence="2" id="KW-1185">Reference proteome</keyword>
<dbReference type="EMBL" id="JARKNE010000006">
    <property type="protein sequence ID" value="KAK5825810.1"/>
    <property type="molecule type" value="Genomic_DNA"/>
</dbReference>
<dbReference type="PANTHER" id="PTHR34676:SF8">
    <property type="entry name" value="TRANSMEMBRANE PROTEIN"/>
    <property type="match status" value="1"/>
</dbReference>
<dbReference type="Proteomes" id="UP001358586">
    <property type="component" value="Chromosome 6"/>
</dbReference>
<evidence type="ECO:0000313" key="1">
    <source>
        <dbReference type="EMBL" id="KAK5825810.1"/>
    </source>
</evidence>
<dbReference type="PANTHER" id="PTHR34676">
    <property type="entry name" value="DUF4219 DOMAIN-CONTAINING PROTEIN-RELATED"/>
    <property type="match status" value="1"/>
</dbReference>
<dbReference type="Pfam" id="PF14223">
    <property type="entry name" value="Retrotran_gag_2"/>
    <property type="match status" value="1"/>
</dbReference>
<proteinExistence type="predicted"/>
<name>A0ABR0PNP9_GOSAR</name>
<protein>
    <recommendedName>
        <fullName evidence="3">UBN2 domain-containing protein</fullName>
    </recommendedName>
</protein>